<evidence type="ECO:0000256" key="1">
    <source>
        <dbReference type="SAM" id="MobiDB-lite"/>
    </source>
</evidence>
<dbReference type="PANTHER" id="PTHR31286">
    <property type="entry name" value="GLYCINE-RICH CELL WALL STRUCTURAL PROTEIN 1.8-LIKE"/>
    <property type="match status" value="1"/>
</dbReference>
<dbReference type="EMBL" id="BDDD01005628">
    <property type="protein sequence ID" value="GAV89626.1"/>
    <property type="molecule type" value="Genomic_DNA"/>
</dbReference>
<evidence type="ECO:0000313" key="4">
    <source>
        <dbReference type="EMBL" id="GAV89626.1"/>
    </source>
</evidence>
<feature type="non-terminal residue" evidence="4">
    <location>
        <position position="618"/>
    </location>
</feature>
<comment type="caution">
    <text evidence="4">The sequence shown here is derived from an EMBL/GenBank/DDBJ whole genome shotgun (WGS) entry which is preliminary data.</text>
</comment>
<feature type="domain" description="DUF4283" evidence="3">
    <location>
        <begin position="10"/>
        <end position="90"/>
    </location>
</feature>
<dbReference type="InParanoid" id="A0A1Q3DAS6"/>
<evidence type="ECO:0000259" key="3">
    <source>
        <dbReference type="Pfam" id="PF14111"/>
    </source>
</evidence>
<dbReference type="GO" id="GO:0003824">
    <property type="term" value="F:catalytic activity"/>
    <property type="evidence" value="ECO:0007669"/>
    <property type="project" value="InterPro"/>
</dbReference>
<proteinExistence type="predicted"/>
<feature type="non-terminal residue" evidence="4">
    <location>
        <position position="1"/>
    </location>
</feature>
<feature type="region of interest" description="Disordered" evidence="1">
    <location>
        <begin position="244"/>
        <end position="330"/>
    </location>
</feature>
<dbReference type="InterPro" id="IPR025558">
    <property type="entry name" value="DUF4283"/>
</dbReference>
<gene>
    <name evidence="4" type="ORF">CFOL_v3_33040</name>
</gene>
<accession>A0A1Q3DAS6</accession>
<protein>
    <submittedName>
        <fullName evidence="4">Exo_endo_phos domain-containing protein/DUF4283 domain-containing protein/zf-CCHC_4 domain-containing protein</fullName>
    </submittedName>
</protein>
<name>A0A1Q3DAS6_CEPFO</name>
<dbReference type="InterPro" id="IPR036691">
    <property type="entry name" value="Endo/exonu/phosph_ase_sf"/>
</dbReference>
<reference evidence="5" key="1">
    <citation type="submission" date="2016-04" db="EMBL/GenBank/DDBJ databases">
        <title>Cephalotus genome sequencing.</title>
        <authorList>
            <person name="Fukushima K."/>
            <person name="Hasebe M."/>
            <person name="Fang X."/>
        </authorList>
    </citation>
    <scope>NUCLEOTIDE SEQUENCE [LARGE SCALE GENOMIC DNA]</scope>
    <source>
        <strain evidence="5">cv. St1</strain>
    </source>
</reference>
<dbReference type="SUPFAM" id="SSF56219">
    <property type="entry name" value="DNase I-like"/>
    <property type="match status" value="1"/>
</dbReference>
<dbReference type="Gene3D" id="3.60.10.10">
    <property type="entry name" value="Endonuclease/exonuclease/phosphatase"/>
    <property type="match status" value="1"/>
</dbReference>
<dbReference type="OrthoDB" id="1934719at2759"/>
<dbReference type="Pfam" id="PF03372">
    <property type="entry name" value="Exo_endo_phos"/>
    <property type="match status" value="1"/>
</dbReference>
<dbReference type="InterPro" id="IPR005135">
    <property type="entry name" value="Endo/exonuclease/phosphatase"/>
</dbReference>
<evidence type="ECO:0000313" key="5">
    <source>
        <dbReference type="Proteomes" id="UP000187406"/>
    </source>
</evidence>
<feature type="domain" description="Endonuclease/exonuclease/phosphatase" evidence="2">
    <location>
        <begin position="320"/>
        <end position="461"/>
    </location>
</feature>
<dbReference type="Pfam" id="PF14111">
    <property type="entry name" value="DUF4283"/>
    <property type="match status" value="1"/>
</dbReference>
<dbReference type="PANTHER" id="PTHR31286:SF165">
    <property type="entry name" value="DUF4283 DOMAIN-CONTAINING PROTEIN"/>
    <property type="match status" value="1"/>
</dbReference>
<evidence type="ECO:0000259" key="2">
    <source>
        <dbReference type="Pfam" id="PF03372"/>
    </source>
</evidence>
<sequence>PPPEVAEKGAKDWEHSIVAFLVGKKLPSKNVKEVLERKWRLVGQFSIHVVGSGVFLIRFENGQAKNWVLDNGPWDVWGYHLTIRPWSKGLSLSLGECKTMPVWVKLTGIPIQFWNKLGLSYIASVLGKPLHMDASTLNRHTLMFARVCVEMNASSSFPESITLELEDGSITSIGVEYPWRPPACTLCKVFDHSNRTCPRATRREWVPRNVVMAQRKPADAEGWITVAKKGNSDVVTCPQFIVEEAAPEPDKGEPPLAPIPKTPEKPTPATFNPSKEHAKIVETPLELKGVNPPRKLLVGSSSGHKKRKKKGQGGQGGVGSRRGLNDPSKHNEVRHFLRSNNISLFGLLESKVRFHNLDKVVRGINKHWLYTSNHNASLSGRVVVVWNPSALHFDPFLITEQAIHGRVTITNNVAVFVSFVYGLCDRNARKTLWDELAHCADICRNEPWIVLGDFNVTRYGSEHSSSPSITKAMRDFNRAILSAELEDLKGTGMMYTWCNMRAGTEAISKKLDRAMGNWQWFKDMGDSYAHFHPPGISDHSPITIQLRDRQRFCGRPFKFLNFWSKDDSFLQMVSQEWMKKYSGSPLIVIHRKLKGLKTRLKELNKRPDSKVANLRSRL</sequence>
<keyword evidence="5" id="KW-1185">Reference proteome</keyword>
<dbReference type="AlphaFoldDB" id="A0A1Q3DAS6"/>
<dbReference type="InterPro" id="IPR040256">
    <property type="entry name" value="At4g02000-like"/>
</dbReference>
<dbReference type="Proteomes" id="UP000187406">
    <property type="component" value="Unassembled WGS sequence"/>
</dbReference>
<organism evidence="4 5">
    <name type="scientific">Cephalotus follicularis</name>
    <name type="common">Albany pitcher plant</name>
    <dbReference type="NCBI Taxonomy" id="3775"/>
    <lineage>
        <taxon>Eukaryota</taxon>
        <taxon>Viridiplantae</taxon>
        <taxon>Streptophyta</taxon>
        <taxon>Embryophyta</taxon>
        <taxon>Tracheophyta</taxon>
        <taxon>Spermatophyta</taxon>
        <taxon>Magnoliopsida</taxon>
        <taxon>eudicotyledons</taxon>
        <taxon>Gunneridae</taxon>
        <taxon>Pentapetalae</taxon>
        <taxon>rosids</taxon>
        <taxon>fabids</taxon>
        <taxon>Oxalidales</taxon>
        <taxon>Cephalotaceae</taxon>
        <taxon>Cephalotus</taxon>
    </lineage>
</organism>